<dbReference type="SMART" id="SM00893">
    <property type="entry name" value="ETF"/>
    <property type="match status" value="1"/>
</dbReference>
<name>A0AAN0RBL8_9PROT</name>
<feature type="region of interest" description="Disordered" evidence="3">
    <location>
        <begin position="1"/>
        <end position="22"/>
    </location>
</feature>
<proteinExistence type="inferred from homology"/>
<dbReference type="InterPro" id="IPR014730">
    <property type="entry name" value="ETF_a/b_N"/>
</dbReference>
<dbReference type="InterPro" id="IPR014731">
    <property type="entry name" value="ETF_asu_C"/>
</dbReference>
<dbReference type="SUPFAM" id="SSF52402">
    <property type="entry name" value="Adenine nucleotide alpha hydrolases-like"/>
    <property type="match status" value="1"/>
</dbReference>
<accession>A0AAN0RBL8</accession>
<dbReference type="PANTHER" id="PTHR43153">
    <property type="entry name" value="ELECTRON TRANSFER FLAVOPROTEIN ALPHA"/>
    <property type="match status" value="1"/>
</dbReference>
<dbReference type="Pfam" id="PF00766">
    <property type="entry name" value="ETF_alpha"/>
    <property type="match status" value="1"/>
</dbReference>
<dbReference type="RefSeq" id="WP_025285657.1">
    <property type="nucleotide sequence ID" value="NZ_CP003181.2"/>
</dbReference>
<dbReference type="KEGG" id="gbc:GbCGDNIH3_0071"/>
<dbReference type="EMBL" id="CP003181">
    <property type="protein sequence ID" value="AHJ61810.1"/>
    <property type="molecule type" value="Genomic_DNA"/>
</dbReference>
<evidence type="ECO:0000313" key="5">
    <source>
        <dbReference type="EMBL" id="AHJ61810.1"/>
    </source>
</evidence>
<dbReference type="InterPro" id="IPR001308">
    <property type="entry name" value="ETF_a/FixB"/>
</dbReference>
<evidence type="ECO:0000259" key="4">
    <source>
        <dbReference type="SMART" id="SM00893"/>
    </source>
</evidence>
<dbReference type="Gene3D" id="3.40.50.1220">
    <property type="entry name" value="TPP-binding domain"/>
    <property type="match status" value="1"/>
</dbReference>
<dbReference type="InterPro" id="IPR029035">
    <property type="entry name" value="DHS-like_NAD/FAD-binding_dom"/>
</dbReference>
<evidence type="ECO:0000256" key="3">
    <source>
        <dbReference type="SAM" id="MobiDB-lite"/>
    </source>
</evidence>
<dbReference type="Gene3D" id="3.40.50.620">
    <property type="entry name" value="HUPs"/>
    <property type="match status" value="1"/>
</dbReference>
<protein>
    <submittedName>
        <fullName evidence="5">Electron transfer flavoprotein alpha-subunit</fullName>
    </submittedName>
</protein>
<reference evidence="6" key="1">
    <citation type="submission" date="2012-06" db="EMBL/GenBank/DDBJ databases">
        <title>Genome analysis of multiple Granulibacter bethesdensis isolates demonstrates substantial genome diversity.</title>
        <authorList>
            <person name="Greenberg D.E."/>
            <person name="Porcella S.F."/>
            <person name="Zarember K."/>
            <person name="Zelazny A.M."/>
            <person name="Bruno D."/>
            <person name="Martens C."/>
            <person name="Barbian K.D."/>
            <person name="Jaske E."/>
            <person name="Holland S.M."/>
        </authorList>
    </citation>
    <scope>NUCLEOTIDE SEQUENCE [LARGE SCALE GENOMIC DNA]</scope>
    <source>
        <strain evidence="6">CGDNIH3</strain>
    </source>
</reference>
<dbReference type="GO" id="GO:0009055">
    <property type="term" value="F:electron transfer activity"/>
    <property type="evidence" value="ECO:0007669"/>
    <property type="project" value="InterPro"/>
</dbReference>
<dbReference type="AlphaFoldDB" id="A0AAN0RBL8"/>
<feature type="domain" description="Electron transfer flavoprotein alpha/beta-subunit N-terminal" evidence="4">
    <location>
        <begin position="103"/>
        <end position="278"/>
    </location>
</feature>
<organism evidence="5 6">
    <name type="scientific">Granulibacter bethesdensis</name>
    <dbReference type="NCBI Taxonomy" id="364410"/>
    <lineage>
        <taxon>Bacteria</taxon>
        <taxon>Pseudomonadati</taxon>
        <taxon>Pseudomonadota</taxon>
        <taxon>Alphaproteobacteria</taxon>
        <taxon>Acetobacterales</taxon>
        <taxon>Acetobacteraceae</taxon>
        <taxon>Granulibacter</taxon>
    </lineage>
</organism>
<gene>
    <name evidence="5" type="ORF">GbCGDNIH3_0071</name>
</gene>
<sequence>MTRPRLDPRALREARRVSGGERPRYQLATLAMDVGASSSLSPFGRRRRNPRAEALVQAVPSPAARPRLDRAWHGGASSIASPAGQRQEAAPRIRMIDDPAFLILAVPDAAGGRLSPHDRQILGAARTLADKAGTAGQGAVVLFGPALAEAGDNGADRLIQYEDDSVESRVAALVAAIAHLQPKHVLFPESPDGGDLARRVAALSGFDIATDIEALSASQAIRPSHARRREQRMVPPPLLALSADRAAPHTGIRHEARPIPLELPQVETGALTGWRDIPPDAGKLALTEASFVVSAGNGITDFATFHALTAALGATPGASRVICDAGLMPRDRQVGATGSILDATCYFALGIAGAPQHLQGVAGVEHVVAVNTDLHAAMIARAGLAIVADAQDVMPAILAALATERDAHPGRANPEDHSPGRETS</sequence>
<comment type="similarity">
    <text evidence="1">Belongs to the ETF alpha-subunit/FixB family.</text>
</comment>
<keyword evidence="2" id="KW-0813">Transport</keyword>
<keyword evidence="2" id="KW-0249">Electron transport</keyword>
<evidence type="ECO:0000256" key="2">
    <source>
        <dbReference type="ARBA" id="ARBA00022982"/>
    </source>
</evidence>
<dbReference type="InterPro" id="IPR014729">
    <property type="entry name" value="Rossmann-like_a/b/a_fold"/>
</dbReference>
<dbReference type="Pfam" id="PF01012">
    <property type="entry name" value="ETF"/>
    <property type="match status" value="1"/>
</dbReference>
<dbReference type="SUPFAM" id="SSF52467">
    <property type="entry name" value="DHS-like NAD/FAD-binding domain"/>
    <property type="match status" value="1"/>
</dbReference>
<dbReference type="GO" id="GO:0050660">
    <property type="term" value="F:flavin adenine dinucleotide binding"/>
    <property type="evidence" value="ECO:0007669"/>
    <property type="project" value="InterPro"/>
</dbReference>
<dbReference type="PANTHER" id="PTHR43153:SF1">
    <property type="entry name" value="ELECTRON TRANSFER FLAVOPROTEIN SUBUNIT ALPHA, MITOCHONDRIAL"/>
    <property type="match status" value="1"/>
</dbReference>
<evidence type="ECO:0000256" key="1">
    <source>
        <dbReference type="ARBA" id="ARBA00005817"/>
    </source>
</evidence>
<dbReference type="Proteomes" id="UP000019438">
    <property type="component" value="Chromosome"/>
</dbReference>
<evidence type="ECO:0000313" key="6">
    <source>
        <dbReference type="Proteomes" id="UP000019438"/>
    </source>
</evidence>
<feature type="region of interest" description="Disordered" evidence="3">
    <location>
        <begin position="405"/>
        <end position="424"/>
    </location>
</feature>
<dbReference type="GO" id="GO:0033539">
    <property type="term" value="P:fatty acid beta-oxidation using acyl-CoA dehydrogenase"/>
    <property type="evidence" value="ECO:0007669"/>
    <property type="project" value="TreeGrafter"/>
</dbReference>